<reference evidence="11" key="1">
    <citation type="submission" date="2014-11" db="EMBL/GenBank/DDBJ databases">
        <authorList>
            <person name="Otto D Thomas"/>
            <person name="Naeem Raeece"/>
        </authorList>
    </citation>
    <scope>NUCLEOTIDE SEQUENCE</scope>
</reference>
<dbReference type="InterPro" id="IPR043502">
    <property type="entry name" value="DNA/RNA_pol_sf"/>
</dbReference>
<keyword evidence="3" id="KW-0548">Nucleotidyltransferase</keyword>
<dbReference type="Pfam" id="PF17921">
    <property type="entry name" value="Integrase_H2C2"/>
    <property type="match status" value="1"/>
</dbReference>
<dbReference type="PROSITE" id="PS50878">
    <property type="entry name" value="RT_POL"/>
    <property type="match status" value="1"/>
</dbReference>
<evidence type="ECO:0000256" key="8">
    <source>
        <dbReference type="SAM" id="MobiDB-lite"/>
    </source>
</evidence>
<dbReference type="InterPro" id="IPR036397">
    <property type="entry name" value="RNaseH_sf"/>
</dbReference>
<dbReference type="SUPFAM" id="SSF56672">
    <property type="entry name" value="DNA/RNA polymerases"/>
    <property type="match status" value="1"/>
</dbReference>
<dbReference type="GO" id="GO:0008233">
    <property type="term" value="F:peptidase activity"/>
    <property type="evidence" value="ECO:0007669"/>
    <property type="project" value="UniProtKB-KW"/>
</dbReference>
<dbReference type="CDD" id="cd01647">
    <property type="entry name" value="RT_LTR"/>
    <property type="match status" value="1"/>
</dbReference>
<evidence type="ECO:0008006" key="12">
    <source>
        <dbReference type="Google" id="ProtNLM"/>
    </source>
</evidence>
<organism evidence="11">
    <name type="scientific">Chromera velia CCMP2878</name>
    <dbReference type="NCBI Taxonomy" id="1169474"/>
    <lineage>
        <taxon>Eukaryota</taxon>
        <taxon>Sar</taxon>
        <taxon>Alveolata</taxon>
        <taxon>Colpodellida</taxon>
        <taxon>Chromeraceae</taxon>
        <taxon>Chromera</taxon>
    </lineage>
</organism>
<gene>
    <name evidence="11" type="ORF">Cvel_5963</name>
</gene>
<keyword evidence="2" id="KW-0808">Transferase</keyword>
<dbReference type="GO" id="GO:0006508">
    <property type="term" value="P:proteolysis"/>
    <property type="evidence" value="ECO:0007669"/>
    <property type="project" value="UniProtKB-KW"/>
</dbReference>
<dbReference type="PROSITE" id="PS50994">
    <property type="entry name" value="INTEGRASE"/>
    <property type="match status" value="1"/>
</dbReference>
<evidence type="ECO:0000256" key="1">
    <source>
        <dbReference type="ARBA" id="ARBA00022670"/>
    </source>
</evidence>
<keyword evidence="5" id="KW-0255">Endonuclease</keyword>
<dbReference type="PANTHER" id="PTHR37984">
    <property type="entry name" value="PROTEIN CBG26694"/>
    <property type="match status" value="1"/>
</dbReference>
<feature type="domain" description="Integrase catalytic" evidence="10">
    <location>
        <begin position="417"/>
        <end position="576"/>
    </location>
</feature>
<dbReference type="VEuPathDB" id="CryptoDB:Cvel_5963"/>
<dbReference type="InterPro" id="IPR000477">
    <property type="entry name" value="RT_dom"/>
</dbReference>
<dbReference type="GO" id="GO:0003964">
    <property type="term" value="F:RNA-directed DNA polymerase activity"/>
    <property type="evidence" value="ECO:0007669"/>
    <property type="project" value="UniProtKB-KW"/>
</dbReference>
<dbReference type="PANTHER" id="PTHR37984:SF5">
    <property type="entry name" value="PROTEIN NYNRIN-LIKE"/>
    <property type="match status" value="1"/>
</dbReference>
<dbReference type="FunFam" id="1.10.340.70:FF:000001">
    <property type="entry name" value="Retrovirus-related Pol polyprotein from transposon gypsy-like Protein"/>
    <property type="match status" value="1"/>
</dbReference>
<evidence type="ECO:0000256" key="4">
    <source>
        <dbReference type="ARBA" id="ARBA00022722"/>
    </source>
</evidence>
<evidence type="ECO:0000256" key="3">
    <source>
        <dbReference type="ARBA" id="ARBA00022695"/>
    </source>
</evidence>
<dbReference type="InterPro" id="IPR041588">
    <property type="entry name" value="Integrase_H2C2"/>
</dbReference>
<name>A0A0G4H9A4_9ALVE</name>
<keyword evidence="7" id="KW-0695">RNA-directed DNA polymerase</keyword>
<dbReference type="PhylomeDB" id="A0A0G4H9A4"/>
<dbReference type="GO" id="GO:0004519">
    <property type="term" value="F:endonuclease activity"/>
    <property type="evidence" value="ECO:0007669"/>
    <property type="project" value="UniProtKB-KW"/>
</dbReference>
<keyword evidence="6" id="KW-0378">Hydrolase</keyword>
<evidence type="ECO:0000313" key="11">
    <source>
        <dbReference type="EMBL" id="CEM40504.1"/>
    </source>
</evidence>
<dbReference type="InterPro" id="IPR001584">
    <property type="entry name" value="Integrase_cat-core"/>
</dbReference>
<evidence type="ECO:0000259" key="10">
    <source>
        <dbReference type="PROSITE" id="PS50994"/>
    </source>
</evidence>
<feature type="region of interest" description="Disordered" evidence="8">
    <location>
        <begin position="626"/>
        <end position="654"/>
    </location>
</feature>
<dbReference type="Pfam" id="PF00078">
    <property type="entry name" value="RVT_1"/>
    <property type="match status" value="1"/>
</dbReference>
<accession>A0A0G4H9A4</accession>
<keyword evidence="1" id="KW-0645">Protease</keyword>
<dbReference type="GO" id="GO:0015074">
    <property type="term" value="P:DNA integration"/>
    <property type="evidence" value="ECO:0007669"/>
    <property type="project" value="InterPro"/>
</dbReference>
<dbReference type="EMBL" id="CDMZ01002050">
    <property type="protein sequence ID" value="CEM40504.1"/>
    <property type="molecule type" value="Genomic_DNA"/>
</dbReference>
<dbReference type="FunFam" id="3.10.10.10:FF:000007">
    <property type="entry name" value="Retrovirus-related Pol polyprotein from transposon 17.6-like Protein"/>
    <property type="match status" value="1"/>
</dbReference>
<dbReference type="InterPro" id="IPR043128">
    <property type="entry name" value="Rev_trsase/Diguanyl_cyclase"/>
</dbReference>
<evidence type="ECO:0000256" key="7">
    <source>
        <dbReference type="ARBA" id="ARBA00022918"/>
    </source>
</evidence>
<evidence type="ECO:0000256" key="6">
    <source>
        <dbReference type="ARBA" id="ARBA00022801"/>
    </source>
</evidence>
<dbReference type="GO" id="GO:0003676">
    <property type="term" value="F:nucleic acid binding"/>
    <property type="evidence" value="ECO:0007669"/>
    <property type="project" value="InterPro"/>
</dbReference>
<keyword evidence="4" id="KW-0540">Nuclease</keyword>
<dbReference type="Gene3D" id="3.30.420.10">
    <property type="entry name" value="Ribonuclease H-like superfamily/Ribonuclease H"/>
    <property type="match status" value="1"/>
</dbReference>
<feature type="domain" description="Reverse transcriptase" evidence="9">
    <location>
        <begin position="17"/>
        <end position="196"/>
    </location>
</feature>
<dbReference type="InterPro" id="IPR050951">
    <property type="entry name" value="Retrovirus_Pol_polyprotein"/>
</dbReference>
<evidence type="ECO:0000256" key="5">
    <source>
        <dbReference type="ARBA" id="ARBA00022759"/>
    </source>
</evidence>
<protein>
    <recommendedName>
        <fullName evidence="12">Integrase catalytic domain-containing protein</fullName>
    </recommendedName>
</protein>
<dbReference type="AlphaFoldDB" id="A0A0G4H9A4"/>
<dbReference type="SUPFAM" id="SSF53098">
    <property type="entry name" value="Ribonuclease H-like"/>
    <property type="match status" value="1"/>
</dbReference>
<proteinExistence type="predicted"/>
<evidence type="ECO:0000256" key="2">
    <source>
        <dbReference type="ARBA" id="ARBA00022679"/>
    </source>
</evidence>
<sequence length="691" mass="78967">MSYHRRDEVKKELNAMQEGGIIKPSQSPWVAPVVLVKKPDGSIRFCLDFRRLNEVTKRDLFPLPRIQETLDRLAGSFMFFALDYTSGCHQILLNPDDAEKTVFITPFGLFEFIRMPFGLVNASAIFQRAMSIVLAALARNIALVYVDDVIVFSRGHQQHLQDLREVFLLVRVAGLKLRLEKAQIRKVEVEYLEHTVSARGVRPSKKNTEKEYGLQYLYKEGKSYMDADAVSRMPMPAEHSVDTGAPFCRHCSHPVDGGSAERPGFEAAIAGATGNALPMQAALCFLEKVRSSILSDPAVRDVYKYVKTGTLPTERNRVKTVMAQKSLFDLWDRLLYRYVGETEQLYVPAHLRETVMVMYYDHPMGGHITGRRLAESLLREFWWPGLWKNVGEWVEKCRPCQERRAAAPQRTPHTLSVPTCPFQVVGIDVKGPLPLTKPGNRFVLVVTCALTQWPKTFALPEVPGWMMAKILFEEIICRYRFIEVLVSDRGTNFLSEIVRELLVLMRSRYHTTTGYHLQTNGIPERFNRSWAEGVGKQLDDEKGDWDLYLQPFNAVYCTAPHFETGLSPFELLFAHTPQSVLRVQPIAEGARAPPVCYDEIGDNPEMDELFDELGLGDELEVHLEERQRERERRKASQPVRILAGRPSEDGEEEYRVSFDDGTFAWMRESEVDAPELVSAYERAKEKIFRQV</sequence>
<dbReference type="Gene3D" id="3.30.70.270">
    <property type="match status" value="1"/>
</dbReference>
<dbReference type="InterPro" id="IPR012337">
    <property type="entry name" value="RNaseH-like_sf"/>
</dbReference>
<evidence type="ECO:0000259" key="9">
    <source>
        <dbReference type="PROSITE" id="PS50878"/>
    </source>
</evidence>
<dbReference type="Gene3D" id="3.10.10.10">
    <property type="entry name" value="HIV Type 1 Reverse Transcriptase, subunit A, domain 1"/>
    <property type="match status" value="1"/>
</dbReference>
<dbReference type="Gene3D" id="1.10.340.70">
    <property type="match status" value="1"/>
</dbReference>